<comment type="caution">
    <text evidence="3">The sequence shown here is derived from an EMBL/GenBank/DDBJ whole genome shotgun (WGS) entry which is preliminary data.</text>
</comment>
<feature type="transmembrane region" description="Helical" evidence="1">
    <location>
        <begin position="207"/>
        <end position="225"/>
    </location>
</feature>
<evidence type="ECO:0000256" key="2">
    <source>
        <dbReference type="SAM" id="SignalP"/>
    </source>
</evidence>
<feature type="transmembrane region" description="Helical" evidence="1">
    <location>
        <begin position="90"/>
        <end position="111"/>
    </location>
</feature>
<feature type="transmembrane region" description="Helical" evidence="1">
    <location>
        <begin position="246"/>
        <end position="267"/>
    </location>
</feature>
<evidence type="ECO:0000256" key="1">
    <source>
        <dbReference type="SAM" id="Phobius"/>
    </source>
</evidence>
<accession>A0ABT5G4T4</accession>
<proteinExistence type="predicted"/>
<evidence type="ECO:0000313" key="3">
    <source>
        <dbReference type="EMBL" id="MDC2959748.1"/>
    </source>
</evidence>
<feature type="signal peptide" evidence="2">
    <location>
        <begin position="1"/>
        <end position="38"/>
    </location>
</feature>
<reference evidence="3 4" key="1">
    <citation type="journal article" date="2015" name="Int. J. Syst. Evol. Microbiol.">
        <title>Streptomyces gilvifuscus sp. nov., an actinomycete that produces antibacterial compounds isolated from soil.</title>
        <authorList>
            <person name="Nguyen T.M."/>
            <person name="Kim J."/>
        </authorList>
    </citation>
    <scope>NUCLEOTIDE SEQUENCE [LARGE SCALE GENOMIC DNA]</scope>
    <source>
        <strain evidence="3 4">T113</strain>
    </source>
</reference>
<organism evidence="3 4">
    <name type="scientific">Streptomyces gilvifuscus</name>
    <dbReference type="NCBI Taxonomy" id="1550617"/>
    <lineage>
        <taxon>Bacteria</taxon>
        <taxon>Bacillati</taxon>
        <taxon>Actinomycetota</taxon>
        <taxon>Actinomycetes</taxon>
        <taxon>Kitasatosporales</taxon>
        <taxon>Streptomycetaceae</taxon>
        <taxon>Streptomyces</taxon>
    </lineage>
</organism>
<keyword evidence="2" id="KW-0732">Signal</keyword>
<dbReference type="EMBL" id="JAQOSK010000018">
    <property type="protein sequence ID" value="MDC2959748.1"/>
    <property type="molecule type" value="Genomic_DNA"/>
</dbReference>
<dbReference type="Proteomes" id="UP001221328">
    <property type="component" value="Unassembled WGS sequence"/>
</dbReference>
<keyword evidence="4" id="KW-1185">Reference proteome</keyword>
<keyword evidence="1" id="KW-1133">Transmembrane helix</keyword>
<sequence length="286" mass="29444">MSSPAVAPVPAHGRLLALLAALAAALVPALLLAPHALAANGSQGGYANQRTLVAAVGDGFVEYWHSGDRRLSPHLRELVDYWFRFHVAKAAIAALLLLVLCALGVLLWQAYARADGLGTARRAALASAGTCATALALLSLLVVMANVQGAAAPFTSLLSMLPVGTPGHGALADTLDQVRQHLTDASHPGGTPTPPALTTMISDNSRYHATLAVTAGVVAVVLVGVSVDLWRRFARTGAPRRRTRRVLGSFGALCTVSSPALAVLAVANTTTATDSARGLLIFFDGG</sequence>
<keyword evidence="1" id="KW-0472">Membrane</keyword>
<gene>
    <name evidence="3" type="ORF">PO587_35520</name>
</gene>
<name>A0ABT5G4T4_9ACTN</name>
<keyword evidence="1" id="KW-0812">Transmembrane</keyword>
<evidence type="ECO:0008006" key="5">
    <source>
        <dbReference type="Google" id="ProtNLM"/>
    </source>
</evidence>
<evidence type="ECO:0000313" key="4">
    <source>
        <dbReference type="Proteomes" id="UP001221328"/>
    </source>
</evidence>
<feature type="chain" id="PRO_5045210119" description="Tat (Twin-arginine translocation) pathway signal sequence" evidence="2">
    <location>
        <begin position="39"/>
        <end position="286"/>
    </location>
</feature>
<feature type="transmembrane region" description="Helical" evidence="1">
    <location>
        <begin position="123"/>
        <end position="147"/>
    </location>
</feature>
<protein>
    <recommendedName>
        <fullName evidence="5">Tat (Twin-arginine translocation) pathway signal sequence</fullName>
    </recommendedName>
</protein>
<dbReference type="RefSeq" id="WP_272178071.1">
    <property type="nucleotide sequence ID" value="NZ_JAQOSK010000018.1"/>
</dbReference>